<name>A0AAD4IVY4_PERFH</name>
<reference evidence="1 2" key="1">
    <citation type="journal article" date="2021" name="Nat. Commun.">
        <title>Incipient diploidization of the medicinal plant Perilla within 10,000 years.</title>
        <authorList>
            <person name="Zhang Y."/>
            <person name="Shen Q."/>
            <person name="Leng L."/>
            <person name="Zhang D."/>
            <person name="Chen S."/>
            <person name="Shi Y."/>
            <person name="Ning Z."/>
            <person name="Chen S."/>
        </authorList>
    </citation>
    <scope>NUCLEOTIDE SEQUENCE [LARGE SCALE GENOMIC DNA]</scope>
    <source>
        <strain evidence="2">cv. PC099</strain>
    </source>
</reference>
<dbReference type="Proteomes" id="UP001190926">
    <property type="component" value="Unassembled WGS sequence"/>
</dbReference>
<proteinExistence type="predicted"/>
<organism evidence="1 2">
    <name type="scientific">Perilla frutescens var. hirtella</name>
    <name type="common">Perilla citriodora</name>
    <name type="synonym">Perilla setoyensis</name>
    <dbReference type="NCBI Taxonomy" id="608512"/>
    <lineage>
        <taxon>Eukaryota</taxon>
        <taxon>Viridiplantae</taxon>
        <taxon>Streptophyta</taxon>
        <taxon>Embryophyta</taxon>
        <taxon>Tracheophyta</taxon>
        <taxon>Spermatophyta</taxon>
        <taxon>Magnoliopsida</taxon>
        <taxon>eudicotyledons</taxon>
        <taxon>Gunneridae</taxon>
        <taxon>Pentapetalae</taxon>
        <taxon>asterids</taxon>
        <taxon>lamiids</taxon>
        <taxon>Lamiales</taxon>
        <taxon>Lamiaceae</taxon>
        <taxon>Nepetoideae</taxon>
        <taxon>Elsholtzieae</taxon>
        <taxon>Perilla</taxon>
    </lineage>
</organism>
<sequence>MLELVMSGSGRRIRECPFIAWTDEHLINLFPRCPEFLIPSDNHSEEILGHMEQMDLMDRREPTWNKIIDDPVGKEQVSLASMPSKALSR</sequence>
<accession>A0AAD4IVY4</accession>
<dbReference type="AlphaFoldDB" id="A0AAD4IVY4"/>
<protein>
    <submittedName>
        <fullName evidence="1">Uncharacterized protein</fullName>
    </submittedName>
</protein>
<comment type="caution">
    <text evidence="1">The sequence shown here is derived from an EMBL/GenBank/DDBJ whole genome shotgun (WGS) entry which is preliminary data.</text>
</comment>
<evidence type="ECO:0000313" key="2">
    <source>
        <dbReference type="Proteomes" id="UP001190926"/>
    </source>
</evidence>
<evidence type="ECO:0000313" key="1">
    <source>
        <dbReference type="EMBL" id="KAH6822509.1"/>
    </source>
</evidence>
<dbReference type="EMBL" id="SDAM02001264">
    <property type="protein sequence ID" value="KAH6822509.1"/>
    <property type="molecule type" value="Genomic_DNA"/>
</dbReference>
<gene>
    <name evidence="1" type="ORF">C2S53_008986</name>
</gene>
<keyword evidence="2" id="KW-1185">Reference proteome</keyword>